<reference evidence="1" key="1">
    <citation type="journal article" date="2022" name="ISME J.">
        <title>Identification of active gaseous-alkane degraders at natural gas seeps.</title>
        <authorList>
            <person name="Farhan Ul Haque M."/>
            <person name="Hernandez M."/>
            <person name="Crombie A.T."/>
            <person name="Murrell J.C."/>
        </authorList>
    </citation>
    <scope>NUCLEOTIDE SEQUENCE</scope>
    <source>
        <strain evidence="1">ANDR5</strain>
    </source>
</reference>
<evidence type="ECO:0000313" key="2">
    <source>
        <dbReference type="Proteomes" id="UP001139068"/>
    </source>
</evidence>
<evidence type="ECO:0000313" key="1">
    <source>
        <dbReference type="EMBL" id="MCI4674113.1"/>
    </source>
</evidence>
<dbReference type="InterPro" id="IPR036291">
    <property type="entry name" value="NAD(P)-bd_dom_sf"/>
</dbReference>
<proteinExistence type="predicted"/>
<dbReference type="SUPFAM" id="SSF51735">
    <property type="entry name" value="NAD(P)-binding Rossmann-fold domains"/>
    <property type="match status" value="1"/>
</dbReference>
<dbReference type="Proteomes" id="UP001139068">
    <property type="component" value="Unassembled WGS sequence"/>
</dbReference>
<evidence type="ECO:0008006" key="3">
    <source>
        <dbReference type="Google" id="ProtNLM"/>
    </source>
</evidence>
<sequence length="113" mass="12034">MDVVVDPLWGPYPHTLLACLAPSGHYLSVGSAAGATSDITASRLRGNHLSITGFTGTTSAIEQVAHTYEIIAKFAANGQFDLPLKTHGLASVQEAWIGQRRPNGHKIVVEIDQ</sequence>
<protein>
    <recommendedName>
        <fullName evidence="3">Alcohol dehydrogenase-like C-terminal domain-containing protein</fullName>
    </recommendedName>
</protein>
<dbReference type="RefSeq" id="WP_243070589.1">
    <property type="nucleotide sequence ID" value="NZ_JAIVFL010000001.1"/>
</dbReference>
<gene>
    <name evidence="1" type="ORF">K9U37_03825</name>
</gene>
<dbReference type="EMBL" id="JAIVFL010000001">
    <property type="protein sequence ID" value="MCI4674113.1"/>
    <property type="molecule type" value="Genomic_DNA"/>
</dbReference>
<name>A0ABS9YSA0_9MYCO</name>
<dbReference type="Gene3D" id="3.40.50.720">
    <property type="entry name" value="NAD(P)-binding Rossmann-like Domain"/>
    <property type="match status" value="1"/>
</dbReference>
<comment type="caution">
    <text evidence="1">The sequence shown here is derived from an EMBL/GenBank/DDBJ whole genome shotgun (WGS) entry which is preliminary data.</text>
</comment>
<accession>A0ABS9YSA0</accession>
<organism evidence="1 2">
    <name type="scientific">Candidatus Mycolicibacterium alkanivorans</name>
    <dbReference type="NCBI Taxonomy" id="2954114"/>
    <lineage>
        <taxon>Bacteria</taxon>
        <taxon>Bacillati</taxon>
        <taxon>Actinomycetota</taxon>
        <taxon>Actinomycetes</taxon>
        <taxon>Mycobacteriales</taxon>
        <taxon>Mycobacteriaceae</taxon>
        <taxon>Mycolicibacterium</taxon>
    </lineage>
</organism>
<keyword evidence="2" id="KW-1185">Reference proteome</keyword>